<accession>I0KW59</accession>
<evidence type="ECO:0000256" key="1">
    <source>
        <dbReference type="SAM" id="Phobius"/>
    </source>
</evidence>
<dbReference type="InterPro" id="IPR012338">
    <property type="entry name" value="Beta-lactam/transpept-like"/>
</dbReference>
<feature type="transmembrane region" description="Helical" evidence="1">
    <location>
        <begin position="628"/>
        <end position="649"/>
    </location>
</feature>
<evidence type="ECO:0000313" key="5">
    <source>
        <dbReference type="Proteomes" id="UP000003448"/>
    </source>
</evidence>
<dbReference type="RefSeq" id="WP_007455178.1">
    <property type="nucleotide sequence ID" value="NZ_HF570108.1"/>
</dbReference>
<reference evidence="5" key="1">
    <citation type="journal article" date="2012" name="J. Bacteriol.">
        <title>Genome Sequence of Micromonospora lupini Lupac 08, Isolated from Root Nodules of Lupinus angustifolius.</title>
        <authorList>
            <person name="Alonso-Vega P."/>
            <person name="Normand P."/>
            <person name="Bacigalupe R."/>
            <person name="Pujic P."/>
            <person name="Lajus A."/>
            <person name="Vallenet D."/>
            <person name="Carro L."/>
            <person name="Coll P."/>
            <person name="Trujillo M.E."/>
        </authorList>
    </citation>
    <scope>NUCLEOTIDE SEQUENCE [LARGE SCALE GENOMIC DNA]</scope>
    <source>
        <strain evidence="5">Lupac 08</strain>
    </source>
</reference>
<evidence type="ECO:0000256" key="2">
    <source>
        <dbReference type="SAM" id="SignalP"/>
    </source>
</evidence>
<organism evidence="4 5">
    <name type="scientific">Micromonospora lupini str. Lupac 08</name>
    <dbReference type="NCBI Taxonomy" id="1150864"/>
    <lineage>
        <taxon>Bacteria</taxon>
        <taxon>Bacillati</taxon>
        <taxon>Actinomycetota</taxon>
        <taxon>Actinomycetes</taxon>
        <taxon>Micromonosporales</taxon>
        <taxon>Micromonosporaceae</taxon>
        <taxon>Micromonospora</taxon>
    </lineage>
</organism>
<feature type="signal peptide" evidence="2">
    <location>
        <begin position="1"/>
        <end position="29"/>
    </location>
</feature>
<dbReference type="Gene3D" id="3.40.710.10">
    <property type="entry name" value="DD-peptidase/beta-lactamase superfamily"/>
    <property type="match status" value="1"/>
</dbReference>
<dbReference type="STRING" id="1150864.MILUP08_40717"/>
<feature type="transmembrane region" description="Helical" evidence="1">
    <location>
        <begin position="548"/>
        <end position="572"/>
    </location>
</feature>
<keyword evidence="1" id="KW-0472">Membrane</keyword>
<dbReference type="InterPro" id="IPR050491">
    <property type="entry name" value="AmpC-like"/>
</dbReference>
<dbReference type="AlphaFoldDB" id="I0KW59"/>
<keyword evidence="5" id="KW-1185">Reference proteome</keyword>
<dbReference type="eggNOG" id="COG1680">
    <property type="taxonomic scope" value="Bacteria"/>
</dbReference>
<dbReference type="SUPFAM" id="SSF56601">
    <property type="entry name" value="beta-lactamase/transpeptidase-like"/>
    <property type="match status" value="1"/>
</dbReference>
<dbReference type="Proteomes" id="UP000003448">
    <property type="component" value="Unassembled WGS sequence"/>
</dbReference>
<protein>
    <submittedName>
        <fullName evidence="4">Beta-lactamase</fullName>
    </submittedName>
</protein>
<evidence type="ECO:0000259" key="3">
    <source>
        <dbReference type="Pfam" id="PF00144"/>
    </source>
</evidence>
<dbReference type="PANTHER" id="PTHR46825:SF9">
    <property type="entry name" value="BETA-LACTAMASE-RELATED DOMAIN-CONTAINING PROTEIN"/>
    <property type="match status" value="1"/>
</dbReference>
<feature type="transmembrane region" description="Helical" evidence="1">
    <location>
        <begin position="584"/>
        <end position="616"/>
    </location>
</feature>
<keyword evidence="2" id="KW-0732">Signal</keyword>
<feature type="domain" description="Beta-lactamase-related" evidence="3">
    <location>
        <begin position="60"/>
        <end position="380"/>
    </location>
</feature>
<proteinExistence type="predicted"/>
<dbReference type="InterPro" id="IPR001466">
    <property type="entry name" value="Beta-lactam-related"/>
</dbReference>
<evidence type="ECO:0000313" key="4">
    <source>
        <dbReference type="EMBL" id="CCH15806.1"/>
    </source>
</evidence>
<dbReference type="EMBL" id="CAIE01000010">
    <property type="protein sequence ID" value="CCH15806.1"/>
    <property type="molecule type" value="Genomic_DNA"/>
</dbReference>
<dbReference type="OrthoDB" id="4281716at2"/>
<dbReference type="PANTHER" id="PTHR46825">
    <property type="entry name" value="D-ALANYL-D-ALANINE-CARBOXYPEPTIDASE/ENDOPEPTIDASE AMPH"/>
    <property type="match status" value="1"/>
</dbReference>
<keyword evidence="1" id="KW-1133">Transmembrane helix</keyword>
<dbReference type="Pfam" id="PF00144">
    <property type="entry name" value="Beta-lactamase"/>
    <property type="match status" value="1"/>
</dbReference>
<sequence>MQLTRPMRMLVAGVTAAALALAPLAAASAAPLTRDDLARAAAVAQARAPAAEFGGIGQLVDQVVSTQLARDRIPGAAVVVVAGGKQVFAKGYGISNVPARTPVDAASTVFFTGSVAKIFTATAAAQLIRQDKLDPGADVNTYLTTFKIRDTYPGRPVRVADLLTHTAGFDDGPRGVAVADPAAVPALGEYLAAHQPDRVRPPGTLAQYDNYGVALAGYLVEVVSGQPFAQYVQDHVFGPLGMSATTLVQPHPAPIQAHRADGYRPVGRGQVREDGQYGAWSPTGAGTVATATDMGTFMIAQMGDDPRLGAGVAKSLRQQHFTMDPRLPGMGWVLQQEPRNGQPLLFKDGDVPGFHANLAMLPERKLGIYVVYNGDGTNGVANWDGKDLIHQIVDQYVPDTSPARKAVSGIDTSGLAGSYRVNRTSHTQVTKVVALLSTATVAVAPGGSLTTSGLSLDPNAGVQHWYPIGTGLFQEQAGQAQIAFDGKGNLFTTDDPTVAYTKLAWYSSPTLHQIMLGIGVVVLLLAFFWFPILALVRLRKGKPVHSRWARVARVAAWLTGLLTTVFIGWLALMASDLNALTETVILGSVALTALLSLNGLAVATSAVMIAGTGAAWTRRWWTVKGRMAYTITTVAAISYLTVAFTYNLIGIPLG</sequence>
<feature type="chain" id="PRO_5003630804" evidence="2">
    <location>
        <begin position="30"/>
        <end position="654"/>
    </location>
</feature>
<gene>
    <name evidence="4" type="ORF">MILUP08_40717</name>
</gene>
<keyword evidence="1" id="KW-0812">Transmembrane</keyword>
<name>I0KW59_9ACTN</name>
<comment type="caution">
    <text evidence="4">The sequence shown here is derived from an EMBL/GenBank/DDBJ whole genome shotgun (WGS) entry which is preliminary data.</text>
</comment>
<feature type="transmembrane region" description="Helical" evidence="1">
    <location>
        <begin position="514"/>
        <end position="536"/>
    </location>
</feature>